<name>A0A0K0FCE3_STRVS</name>
<evidence type="ECO:0000313" key="1">
    <source>
        <dbReference type="Proteomes" id="UP000035680"/>
    </source>
</evidence>
<keyword evidence="1" id="KW-1185">Reference proteome</keyword>
<proteinExistence type="predicted"/>
<organism evidence="1 2">
    <name type="scientific">Strongyloides venezuelensis</name>
    <name type="common">Threadworm</name>
    <dbReference type="NCBI Taxonomy" id="75913"/>
    <lineage>
        <taxon>Eukaryota</taxon>
        <taxon>Metazoa</taxon>
        <taxon>Ecdysozoa</taxon>
        <taxon>Nematoda</taxon>
        <taxon>Chromadorea</taxon>
        <taxon>Rhabditida</taxon>
        <taxon>Tylenchina</taxon>
        <taxon>Panagrolaimomorpha</taxon>
        <taxon>Strongyloidoidea</taxon>
        <taxon>Strongyloididae</taxon>
        <taxon>Strongyloides</taxon>
    </lineage>
</organism>
<reference evidence="1" key="1">
    <citation type="submission" date="2014-07" db="EMBL/GenBank/DDBJ databases">
        <authorList>
            <person name="Martin A.A"/>
            <person name="De Silva N."/>
        </authorList>
    </citation>
    <scope>NUCLEOTIDE SEQUENCE</scope>
</reference>
<reference evidence="2" key="2">
    <citation type="submission" date="2015-08" db="UniProtKB">
        <authorList>
            <consortium name="WormBaseParasite"/>
        </authorList>
    </citation>
    <scope>IDENTIFICATION</scope>
</reference>
<dbReference type="WBParaSite" id="SVE_0650800.1">
    <property type="protein sequence ID" value="SVE_0650800.1"/>
    <property type="gene ID" value="SVE_0650800"/>
</dbReference>
<protein>
    <submittedName>
        <fullName evidence="2">Retrovirus-related Pol polyprotein from transposon TNT 1-94</fullName>
    </submittedName>
</protein>
<evidence type="ECO:0000313" key="2">
    <source>
        <dbReference type="WBParaSite" id="SVE_0650800.1"/>
    </source>
</evidence>
<dbReference type="AlphaFoldDB" id="A0A0K0FCE3"/>
<dbReference type="Proteomes" id="UP000035680">
    <property type="component" value="Unassembled WGS sequence"/>
</dbReference>
<sequence>MGPEKTEVSNLDLAQAFTTVKGLFFVKLSGLNNFRQWKNDIENLYRMVNVNFDEMEKLSSHNKVGMLRLLNLHIDTDLRNELLDFSSPD</sequence>
<accession>A0A0K0FCE3</accession>